<keyword evidence="2 5" id="KW-0812">Transmembrane</keyword>
<organism evidence="6 7">
    <name type="scientific">Verrucomicrobia subdivision 6 bacterium BACL9 MAG-120820-bin42</name>
    <dbReference type="NCBI Taxonomy" id="1655634"/>
    <lineage>
        <taxon>Bacteria</taxon>
        <taxon>Pseudomonadati</taxon>
        <taxon>Verrucomicrobiota</taxon>
        <taxon>Verrucomicrobiia</taxon>
        <taxon>Verrucomicrobiales</taxon>
        <taxon>Verrucomicrobia subdivision 6</taxon>
    </lineage>
</organism>
<evidence type="ECO:0000256" key="1">
    <source>
        <dbReference type="ARBA" id="ARBA00004141"/>
    </source>
</evidence>
<reference evidence="6 7" key="1">
    <citation type="submission" date="2015-10" db="EMBL/GenBank/DDBJ databases">
        <title>Metagenome-Assembled Genomes uncover a global brackish microbiome.</title>
        <authorList>
            <person name="Hugerth L.W."/>
            <person name="Larsson J."/>
            <person name="Alneberg J."/>
            <person name="Lindh M.V."/>
            <person name="Legrand C."/>
            <person name="Pinhassi J."/>
            <person name="Andersson A.F."/>
        </authorList>
    </citation>
    <scope>NUCLEOTIDE SEQUENCE [LARGE SCALE GENOMIC DNA]</scope>
    <source>
        <strain evidence="6">BACL9 MAG-120820-bin42</strain>
    </source>
</reference>
<dbReference type="NCBIfam" id="TIGR00945">
    <property type="entry name" value="tatC"/>
    <property type="match status" value="1"/>
</dbReference>
<feature type="transmembrane region" description="Helical" evidence="5">
    <location>
        <begin position="227"/>
        <end position="247"/>
    </location>
</feature>
<feature type="transmembrane region" description="Helical" evidence="5">
    <location>
        <begin position="167"/>
        <end position="193"/>
    </location>
</feature>
<dbReference type="AlphaFoldDB" id="A0A0R2X5Q2"/>
<feature type="transmembrane region" description="Helical" evidence="5">
    <location>
        <begin position="20"/>
        <end position="43"/>
    </location>
</feature>
<keyword evidence="3 5" id="KW-1133">Transmembrane helix</keyword>
<comment type="subunit">
    <text evidence="5">Forms a complex with TatA.</text>
</comment>
<dbReference type="PRINTS" id="PR01840">
    <property type="entry name" value="TATCFAMILY"/>
</dbReference>
<gene>
    <name evidence="5" type="primary">tatC</name>
    <name evidence="6" type="ORF">ABS32_07355</name>
</gene>
<evidence type="ECO:0000313" key="6">
    <source>
        <dbReference type="EMBL" id="KRP31325.1"/>
    </source>
</evidence>
<feature type="transmembrane region" description="Helical" evidence="5">
    <location>
        <begin position="117"/>
        <end position="138"/>
    </location>
</feature>
<keyword evidence="5" id="KW-0811">Translocation</keyword>
<keyword evidence="5" id="KW-0813">Transport</keyword>
<proteinExistence type="inferred from homology"/>
<dbReference type="EMBL" id="LIDM01000351">
    <property type="protein sequence ID" value="KRP31325.1"/>
    <property type="molecule type" value="Genomic_DNA"/>
</dbReference>
<evidence type="ECO:0000256" key="2">
    <source>
        <dbReference type="ARBA" id="ARBA00022692"/>
    </source>
</evidence>
<keyword evidence="5" id="KW-0653">Protein transport</keyword>
<dbReference type="HAMAP" id="MF_00902">
    <property type="entry name" value="TatC"/>
    <property type="match status" value="1"/>
</dbReference>
<comment type="subcellular location">
    <subcellularLocation>
        <location evidence="5">Cell membrane</location>
        <topology evidence="5">Multi-pass membrane protein</topology>
    </subcellularLocation>
    <subcellularLocation>
        <location evidence="1">Membrane</location>
        <topology evidence="1">Multi-pass membrane protein</topology>
    </subcellularLocation>
</comment>
<dbReference type="GO" id="GO:0033281">
    <property type="term" value="C:TAT protein transport complex"/>
    <property type="evidence" value="ECO:0007669"/>
    <property type="project" value="UniProtKB-UniRule"/>
</dbReference>
<dbReference type="PANTHER" id="PTHR30371:SF0">
    <property type="entry name" value="SEC-INDEPENDENT PROTEIN TRANSLOCASE PROTEIN TATC, CHLOROPLASTIC-RELATED"/>
    <property type="match status" value="1"/>
</dbReference>
<keyword evidence="4 5" id="KW-0472">Membrane</keyword>
<dbReference type="Pfam" id="PF00902">
    <property type="entry name" value="TatC"/>
    <property type="match status" value="1"/>
</dbReference>
<dbReference type="InterPro" id="IPR002033">
    <property type="entry name" value="TatC"/>
</dbReference>
<dbReference type="Proteomes" id="UP000051557">
    <property type="component" value="Unassembled WGS sequence"/>
</dbReference>
<evidence type="ECO:0000313" key="7">
    <source>
        <dbReference type="Proteomes" id="UP000051557"/>
    </source>
</evidence>
<comment type="caution">
    <text evidence="6">The sequence shown here is derived from an EMBL/GenBank/DDBJ whole genome shotgun (WGS) entry which is preliminary data.</text>
</comment>
<protein>
    <recommendedName>
        <fullName evidence="5">Sec-independent protein translocase protein TatC</fullName>
    </recommendedName>
</protein>
<evidence type="ECO:0000256" key="5">
    <source>
        <dbReference type="HAMAP-Rule" id="MF_00902"/>
    </source>
</evidence>
<comment type="function">
    <text evidence="5">Part of the twin-arginine translocation (Tat) system that transports large folded proteins containing a characteristic twin-arginine motif in their signal peptide across membranes.</text>
</comment>
<sequence>MEKVRMRDSEKPFLDHLEDLRGVILRCAGVIGAGSVLGVMGIGQVMEILRWPLQQAQANLAQPRPNTLLALQVTDPMTVTLQIGIGAGILLALPFVLFFIGQYLLPALDAKERNLLLPVFLVGTLLFLGGALFCYFLVLPRALAFFQELNRWLGLETSWTMTSYTDFALQMLVGFGLSFELPLVMVILARLGILQQKVVAQHRRHAVVALIVLAACVTPTSDPFNLGLMFIPLYGLFELGLAGMGWAQGATRITT</sequence>
<keyword evidence="5" id="KW-1003">Cell membrane</keyword>
<name>A0A0R2X5Q2_9BACT</name>
<evidence type="ECO:0000256" key="3">
    <source>
        <dbReference type="ARBA" id="ARBA00022989"/>
    </source>
</evidence>
<comment type="similarity">
    <text evidence="5">Belongs to the TatC family.</text>
</comment>
<feature type="transmembrane region" description="Helical" evidence="5">
    <location>
        <begin position="83"/>
        <end position="105"/>
    </location>
</feature>
<dbReference type="GO" id="GO:0009977">
    <property type="term" value="F:proton motive force dependent protein transmembrane transporter activity"/>
    <property type="evidence" value="ECO:0007669"/>
    <property type="project" value="TreeGrafter"/>
</dbReference>
<dbReference type="PANTHER" id="PTHR30371">
    <property type="entry name" value="SEC-INDEPENDENT PROTEIN TRANSLOCASE PROTEIN TATC"/>
    <property type="match status" value="1"/>
</dbReference>
<feature type="transmembrane region" description="Helical" evidence="5">
    <location>
        <begin position="205"/>
        <end position="221"/>
    </location>
</feature>
<dbReference type="GO" id="GO:0043953">
    <property type="term" value="P:protein transport by the Tat complex"/>
    <property type="evidence" value="ECO:0007669"/>
    <property type="project" value="UniProtKB-UniRule"/>
</dbReference>
<evidence type="ECO:0000256" key="4">
    <source>
        <dbReference type="ARBA" id="ARBA00023136"/>
    </source>
</evidence>
<accession>A0A0R2X5Q2</accession>
<dbReference type="GO" id="GO:0065002">
    <property type="term" value="P:intracellular protein transmembrane transport"/>
    <property type="evidence" value="ECO:0007669"/>
    <property type="project" value="TreeGrafter"/>
</dbReference>